<keyword evidence="1" id="KW-1133">Transmembrane helix</keyword>
<dbReference type="OrthoDB" id="1711106at2"/>
<protein>
    <submittedName>
        <fullName evidence="2">ABC transporter permease</fullName>
    </submittedName>
</protein>
<comment type="caution">
    <text evidence="2">The sequence shown here is derived from an EMBL/GenBank/DDBJ whole genome shotgun (WGS) entry which is preliminary data.</text>
</comment>
<feature type="transmembrane region" description="Helical" evidence="1">
    <location>
        <begin position="227"/>
        <end position="245"/>
    </location>
</feature>
<dbReference type="RefSeq" id="WP_069196080.1">
    <property type="nucleotide sequence ID" value="NZ_RLII01000030.1"/>
</dbReference>
<evidence type="ECO:0000256" key="1">
    <source>
        <dbReference type="SAM" id="Phobius"/>
    </source>
</evidence>
<sequence>MGTFKAAFINEVEKIYRKKKVVVAAILSLLAIVMGQLLVTGVNKGFGLITASSTQFPILVLSLLVNTILPLFTALVAIDVFSGEFSHNTMKITLTRPVSRVKLYTAKISAIAFFVLANLLMVMLLSLAVGFIFNSVSLSVFGILRIVLSYIVTLIPVMSFALIIVFLSNVLKSGTTVFFLSIILFIAFNALSLVFPRYANIFITSMFDWYILWNVDTIPLGKLIREFFIMAGYVIMFYTAGYYMFDKKDL</sequence>
<dbReference type="PANTHER" id="PTHR37305">
    <property type="entry name" value="INTEGRAL MEMBRANE PROTEIN-RELATED"/>
    <property type="match status" value="1"/>
</dbReference>
<dbReference type="Proteomes" id="UP000289166">
    <property type="component" value="Unassembled WGS sequence"/>
</dbReference>
<feature type="transmembrane region" description="Helical" evidence="1">
    <location>
        <begin position="59"/>
        <end position="81"/>
    </location>
</feature>
<keyword evidence="3" id="KW-1185">Reference proteome</keyword>
<evidence type="ECO:0000313" key="2">
    <source>
        <dbReference type="EMBL" id="RXE57896.1"/>
    </source>
</evidence>
<dbReference type="AlphaFoldDB" id="A0A4Q0I101"/>
<keyword evidence="1" id="KW-0812">Transmembrane</keyword>
<accession>A0A4Q0I101</accession>
<feature type="transmembrane region" description="Helical" evidence="1">
    <location>
        <begin position="110"/>
        <end position="133"/>
    </location>
</feature>
<evidence type="ECO:0000313" key="3">
    <source>
        <dbReference type="Proteomes" id="UP000289166"/>
    </source>
</evidence>
<reference evidence="3" key="1">
    <citation type="submission" date="2018-11" db="EMBL/GenBank/DDBJ databases">
        <title>Genome sequencing of a novel mesophilic and cellulolytic organism within the genus Hungateiclostridium.</title>
        <authorList>
            <person name="Rettenmaier R."/>
            <person name="Liebl W."/>
            <person name="Zverlov V."/>
        </authorList>
    </citation>
    <scope>NUCLEOTIDE SEQUENCE [LARGE SCALE GENOMIC DNA]</scope>
    <source>
        <strain evidence="3">N2K1</strain>
    </source>
</reference>
<proteinExistence type="predicted"/>
<name>A0A4Q0I101_9FIRM</name>
<feature type="transmembrane region" description="Helical" evidence="1">
    <location>
        <begin position="21"/>
        <end position="39"/>
    </location>
</feature>
<gene>
    <name evidence="2" type="ORF">EFD62_15085</name>
</gene>
<dbReference type="Pfam" id="PF12730">
    <property type="entry name" value="ABC2_membrane_4"/>
    <property type="match status" value="1"/>
</dbReference>
<feature type="transmembrane region" description="Helical" evidence="1">
    <location>
        <begin position="139"/>
        <end position="167"/>
    </location>
</feature>
<dbReference type="PANTHER" id="PTHR37305:SF1">
    <property type="entry name" value="MEMBRANE PROTEIN"/>
    <property type="match status" value="1"/>
</dbReference>
<keyword evidence="1" id="KW-0472">Membrane</keyword>
<feature type="transmembrane region" description="Helical" evidence="1">
    <location>
        <begin position="174"/>
        <end position="192"/>
    </location>
</feature>
<dbReference type="EMBL" id="RLII01000030">
    <property type="protein sequence ID" value="RXE57896.1"/>
    <property type="molecule type" value="Genomic_DNA"/>
</dbReference>
<organism evidence="2 3">
    <name type="scientific">Acetivibrio mesophilus</name>
    <dbReference type="NCBI Taxonomy" id="2487273"/>
    <lineage>
        <taxon>Bacteria</taxon>
        <taxon>Bacillati</taxon>
        <taxon>Bacillota</taxon>
        <taxon>Clostridia</taxon>
        <taxon>Eubacteriales</taxon>
        <taxon>Oscillospiraceae</taxon>
        <taxon>Acetivibrio</taxon>
    </lineage>
</organism>